<dbReference type="PIRSF" id="PIRSF034303">
    <property type="entry name" value="DUF1694"/>
    <property type="match status" value="1"/>
</dbReference>
<sequence>MDKLEKKLMTAASGETRPNPDEMRHYLGTFRERVLLTVDKNMGNRDDVQAAFPQILEDLKAKYGAIKIKSCPNLCQSNQILYMKMAQQAGVSYTNVNEKTDNPFDLIVHTDTAVNHEETDIFKVYPSYFEKEKTDSTKKEGFWKKLLKNR</sequence>
<dbReference type="RefSeq" id="WP_380429002.1">
    <property type="nucleotide sequence ID" value="NZ_JBHSAC010000001.1"/>
</dbReference>
<comment type="caution">
    <text evidence="2">The sequence shown here is derived from an EMBL/GenBank/DDBJ whole genome shotgun (WGS) entry which is preliminary data.</text>
</comment>
<keyword evidence="3" id="KW-1185">Reference proteome</keyword>
<accession>A0ABV8CYZ6</accession>
<dbReference type="Proteomes" id="UP001595901">
    <property type="component" value="Unassembled WGS sequence"/>
</dbReference>
<evidence type="ECO:0000256" key="1">
    <source>
        <dbReference type="SAM" id="MobiDB-lite"/>
    </source>
</evidence>
<protein>
    <submittedName>
        <fullName evidence="2">DUF1694 domain-containing protein</fullName>
    </submittedName>
</protein>
<dbReference type="InterPro" id="IPR029064">
    <property type="entry name" value="Ribosomal_eL30-like_sf"/>
</dbReference>
<organism evidence="2 3">
    <name type="scientific">Streptococcus dentapri</name>
    <dbReference type="NCBI Taxonomy" id="573564"/>
    <lineage>
        <taxon>Bacteria</taxon>
        <taxon>Bacillati</taxon>
        <taxon>Bacillota</taxon>
        <taxon>Bacilli</taxon>
        <taxon>Lactobacillales</taxon>
        <taxon>Streptococcaceae</taxon>
        <taxon>Streptococcus</taxon>
    </lineage>
</organism>
<feature type="region of interest" description="Disordered" evidence="1">
    <location>
        <begin position="1"/>
        <end position="22"/>
    </location>
</feature>
<reference evidence="3" key="1">
    <citation type="journal article" date="2019" name="Int. J. Syst. Evol. Microbiol.">
        <title>The Global Catalogue of Microorganisms (GCM) 10K type strain sequencing project: providing services to taxonomists for standard genome sequencing and annotation.</title>
        <authorList>
            <consortium name="The Broad Institute Genomics Platform"/>
            <consortium name="The Broad Institute Genome Sequencing Center for Infectious Disease"/>
            <person name="Wu L."/>
            <person name="Ma J."/>
        </authorList>
    </citation>
    <scope>NUCLEOTIDE SEQUENCE [LARGE SCALE GENOMIC DNA]</scope>
    <source>
        <strain evidence="3">CCUG 58728</strain>
    </source>
</reference>
<dbReference type="EMBL" id="JBHSAC010000001">
    <property type="protein sequence ID" value="MFC3931257.1"/>
    <property type="molecule type" value="Genomic_DNA"/>
</dbReference>
<evidence type="ECO:0000313" key="3">
    <source>
        <dbReference type="Proteomes" id="UP001595901"/>
    </source>
</evidence>
<evidence type="ECO:0000313" key="2">
    <source>
        <dbReference type="EMBL" id="MFC3931257.1"/>
    </source>
</evidence>
<dbReference type="SUPFAM" id="SSF160515">
    <property type="entry name" value="YueI-like"/>
    <property type="match status" value="1"/>
</dbReference>
<dbReference type="Pfam" id="PF07997">
    <property type="entry name" value="DUF1694"/>
    <property type="match status" value="1"/>
</dbReference>
<name>A0ABV8CYZ6_9STRE</name>
<proteinExistence type="predicted"/>
<dbReference type="InterPro" id="IPR012543">
    <property type="entry name" value="DUF1694"/>
</dbReference>
<gene>
    <name evidence="2" type="ORF">ACFOSE_00230</name>
</gene>
<dbReference type="Gene3D" id="3.30.1330.30">
    <property type="match status" value="1"/>
</dbReference>